<dbReference type="GO" id="GO:0097367">
    <property type="term" value="F:carbohydrate derivative binding"/>
    <property type="evidence" value="ECO:0007669"/>
    <property type="project" value="InterPro"/>
</dbReference>
<dbReference type="GO" id="GO:0051156">
    <property type="term" value="P:glucose 6-phosphate metabolic process"/>
    <property type="evidence" value="ECO:0007669"/>
    <property type="project" value="TreeGrafter"/>
</dbReference>
<dbReference type="EMBL" id="UFTJ01000001">
    <property type="protein sequence ID" value="SSZ46870.1"/>
    <property type="molecule type" value="Genomic_DNA"/>
</dbReference>
<gene>
    <name evidence="7 9" type="primary">pgi</name>
    <name evidence="9" type="ORF">NCTC11661_00532</name>
</gene>
<keyword evidence="7" id="KW-0963">Cytoplasm</keyword>
<keyword evidence="3 7" id="KW-0312">Gluconeogenesis</keyword>
<comment type="pathway">
    <text evidence="7">Carbohydrate biosynthesis; gluconeogenesis.</text>
</comment>
<proteinExistence type="inferred from homology"/>
<evidence type="ECO:0000256" key="8">
    <source>
        <dbReference type="RuleBase" id="RU000612"/>
    </source>
</evidence>
<evidence type="ECO:0000256" key="3">
    <source>
        <dbReference type="ARBA" id="ARBA00022432"/>
    </source>
</evidence>
<reference evidence="9 10" key="1">
    <citation type="submission" date="2018-06" db="EMBL/GenBank/DDBJ databases">
        <authorList>
            <consortium name="Pathogen Informatics"/>
            <person name="Doyle S."/>
        </authorList>
    </citation>
    <scope>NUCLEOTIDE SEQUENCE [LARGE SCALE GENOMIC DNA]</scope>
    <source>
        <strain evidence="9 10">NCTC11661</strain>
    </source>
</reference>
<dbReference type="Pfam" id="PF00342">
    <property type="entry name" value="PGI"/>
    <property type="match status" value="1"/>
</dbReference>
<dbReference type="EC" id="5.3.1.9" evidence="7"/>
<evidence type="ECO:0000313" key="9">
    <source>
        <dbReference type="EMBL" id="SSZ46870.1"/>
    </source>
</evidence>
<keyword evidence="5 7" id="KW-0413">Isomerase</keyword>
<accession>A0A376C0V7</accession>
<evidence type="ECO:0000256" key="1">
    <source>
        <dbReference type="ARBA" id="ARBA00004926"/>
    </source>
</evidence>
<dbReference type="NCBIfam" id="NF001211">
    <property type="entry name" value="PRK00179.1"/>
    <property type="match status" value="1"/>
</dbReference>
<dbReference type="InterPro" id="IPR035476">
    <property type="entry name" value="SIS_PGI_1"/>
</dbReference>
<comment type="function">
    <text evidence="7">Catalyzes the reversible isomerization of glucose-6-phosphate to fructose-6-phosphate.</text>
</comment>
<sequence>MKINPLLNFNKLAFYHSKIFRIFAFWIQYLFMLPKINPTTLPEWKALENHYRNNRNIHLRDCFLQDTHRFERFSITTPNFLFDFSKNLVNKETMTLLINLAKACELESCIKAYFGGEIINETEERAVFHTALRSTDPQFTVTGGKQMYAEIQQTLQKMKTFSQKVIHGEYKGYTGKKITDIVNIGIGGSDLGPKMATEALKDFSSGLRVHFVSNIDYSQIQSIFEKINPEQTLFIIASKTFTTQETMTNAHTAKNWFLNQGGTKKDIAQHFIAISCQPEEVEKFGIKAENRFEFWDWVGGRFSMWSAIGLSLMLGIGPENFEQLLRGAENIDIHFRETDFSQNIPVIMAMLGIWYRNFHHATTHAVLPYAQNLDLFPDYLQQADMESNGKSVDRNGKKINYTTGPILWGRAGTNGQHAFYQLIHQGTTLVPSDFIGFVKPHHTENSHHEKLMANFFAQTEALAFGKTEKELHDENTDIKLIPHKVFEGNKPTNTLLFQELTPYALGQLVAIYEHKIFVQGVIWNIFSFDQFGVELGKVLANTILDEIKNEKIGQHDSSTKGLINYYIQHKNQ</sequence>
<feature type="active site" evidence="7">
    <location>
        <position position="417"/>
    </location>
</feature>
<dbReference type="Gene3D" id="1.10.1390.10">
    <property type="match status" value="1"/>
</dbReference>
<dbReference type="HAMAP" id="MF_00473">
    <property type="entry name" value="G6P_isomerase"/>
    <property type="match status" value="1"/>
</dbReference>
<feature type="active site" description="Proton donor" evidence="7">
    <location>
        <position position="386"/>
    </location>
</feature>
<dbReference type="UniPathway" id="UPA00109">
    <property type="reaction ID" value="UER00181"/>
</dbReference>
<evidence type="ECO:0000256" key="2">
    <source>
        <dbReference type="ARBA" id="ARBA00006604"/>
    </source>
</evidence>
<comment type="subcellular location">
    <subcellularLocation>
        <location evidence="7">Cytoplasm</location>
    </subcellularLocation>
</comment>
<dbReference type="GO" id="GO:0006094">
    <property type="term" value="P:gluconeogenesis"/>
    <property type="evidence" value="ECO:0007669"/>
    <property type="project" value="UniProtKB-UniRule"/>
</dbReference>
<dbReference type="PRINTS" id="PR00662">
    <property type="entry name" value="G6PISOMERASE"/>
</dbReference>
<dbReference type="PROSITE" id="PS00765">
    <property type="entry name" value="P_GLUCOSE_ISOMERASE_1"/>
    <property type="match status" value="1"/>
</dbReference>
<evidence type="ECO:0000313" key="10">
    <source>
        <dbReference type="Proteomes" id="UP000255515"/>
    </source>
</evidence>
<feature type="active site" evidence="7">
    <location>
        <position position="537"/>
    </location>
</feature>
<evidence type="ECO:0000256" key="6">
    <source>
        <dbReference type="ARBA" id="ARBA00029321"/>
    </source>
</evidence>
<protein>
    <recommendedName>
        <fullName evidence="7">Glucose-6-phosphate isomerase</fullName>
        <shortName evidence="7">GPI</shortName>
        <ecNumber evidence="7">5.3.1.9</ecNumber>
    </recommendedName>
    <alternativeName>
        <fullName evidence="7">Phosphoglucose isomerase</fullName>
        <shortName evidence="7">PGI</shortName>
    </alternativeName>
    <alternativeName>
        <fullName evidence="7">Phosphohexose isomerase</fullName>
        <shortName evidence="7">PHI</shortName>
    </alternativeName>
</protein>
<dbReference type="GO" id="GO:0006096">
    <property type="term" value="P:glycolytic process"/>
    <property type="evidence" value="ECO:0007669"/>
    <property type="project" value="UniProtKB-UniRule"/>
</dbReference>
<name>A0A376C0V7_9FLAO</name>
<dbReference type="InterPro" id="IPR023096">
    <property type="entry name" value="G6P_Isomerase_C"/>
</dbReference>
<dbReference type="Proteomes" id="UP000255515">
    <property type="component" value="Unassembled WGS sequence"/>
</dbReference>
<dbReference type="InterPro" id="IPR046348">
    <property type="entry name" value="SIS_dom_sf"/>
</dbReference>
<keyword evidence="4 7" id="KW-0324">Glycolysis</keyword>
<dbReference type="PANTHER" id="PTHR11469:SF1">
    <property type="entry name" value="GLUCOSE-6-PHOSPHATE ISOMERASE"/>
    <property type="match status" value="1"/>
</dbReference>
<dbReference type="UniPathway" id="UPA00138"/>
<dbReference type="CDD" id="cd05016">
    <property type="entry name" value="SIS_PGI_2"/>
    <property type="match status" value="1"/>
</dbReference>
<dbReference type="Gene3D" id="3.40.50.10490">
    <property type="entry name" value="Glucose-6-phosphate isomerase like protein, domain 1"/>
    <property type="match status" value="2"/>
</dbReference>
<dbReference type="GO" id="GO:0005829">
    <property type="term" value="C:cytosol"/>
    <property type="evidence" value="ECO:0007669"/>
    <property type="project" value="TreeGrafter"/>
</dbReference>
<dbReference type="PROSITE" id="PS00174">
    <property type="entry name" value="P_GLUCOSE_ISOMERASE_2"/>
    <property type="match status" value="1"/>
</dbReference>
<evidence type="ECO:0000256" key="4">
    <source>
        <dbReference type="ARBA" id="ARBA00023152"/>
    </source>
</evidence>
<dbReference type="CDD" id="cd05015">
    <property type="entry name" value="SIS_PGI_1"/>
    <property type="match status" value="1"/>
</dbReference>
<dbReference type="GO" id="GO:0048029">
    <property type="term" value="F:monosaccharide binding"/>
    <property type="evidence" value="ECO:0007669"/>
    <property type="project" value="TreeGrafter"/>
</dbReference>
<dbReference type="GO" id="GO:0004347">
    <property type="term" value="F:glucose-6-phosphate isomerase activity"/>
    <property type="evidence" value="ECO:0007669"/>
    <property type="project" value="UniProtKB-UniRule"/>
</dbReference>
<comment type="pathway">
    <text evidence="1 7 8">Carbohydrate degradation; glycolysis; D-glyceraldehyde 3-phosphate and glycerone phosphate from D-glucose: step 2/4.</text>
</comment>
<dbReference type="InterPro" id="IPR035482">
    <property type="entry name" value="SIS_PGI_2"/>
</dbReference>
<dbReference type="InterPro" id="IPR001672">
    <property type="entry name" value="G6P_Isomerase"/>
</dbReference>
<dbReference type="InterPro" id="IPR018189">
    <property type="entry name" value="Phosphoglucose_isomerase_CS"/>
</dbReference>
<evidence type="ECO:0000256" key="5">
    <source>
        <dbReference type="ARBA" id="ARBA00023235"/>
    </source>
</evidence>
<dbReference type="PROSITE" id="PS51463">
    <property type="entry name" value="P_GLUCOSE_ISOMERASE_3"/>
    <property type="match status" value="1"/>
</dbReference>
<dbReference type="SUPFAM" id="SSF53697">
    <property type="entry name" value="SIS domain"/>
    <property type="match status" value="1"/>
</dbReference>
<comment type="catalytic activity">
    <reaction evidence="6 7 8">
        <text>alpha-D-glucose 6-phosphate = beta-D-fructose 6-phosphate</text>
        <dbReference type="Rhea" id="RHEA:11816"/>
        <dbReference type="ChEBI" id="CHEBI:57634"/>
        <dbReference type="ChEBI" id="CHEBI:58225"/>
        <dbReference type="EC" id="5.3.1.9"/>
    </reaction>
</comment>
<evidence type="ECO:0000256" key="7">
    <source>
        <dbReference type="HAMAP-Rule" id="MF_00473"/>
    </source>
</evidence>
<dbReference type="PANTHER" id="PTHR11469">
    <property type="entry name" value="GLUCOSE-6-PHOSPHATE ISOMERASE"/>
    <property type="match status" value="1"/>
</dbReference>
<comment type="similarity">
    <text evidence="2 7 8">Belongs to the GPI family.</text>
</comment>
<organism evidence="9 10">
    <name type="scientific">Bergeyella zoohelcum</name>
    <dbReference type="NCBI Taxonomy" id="1015"/>
    <lineage>
        <taxon>Bacteria</taxon>
        <taxon>Pseudomonadati</taxon>
        <taxon>Bacteroidota</taxon>
        <taxon>Flavobacteriia</taxon>
        <taxon>Flavobacteriales</taxon>
        <taxon>Weeksellaceae</taxon>
        <taxon>Bergeyella</taxon>
    </lineage>
</organism>
<dbReference type="AlphaFoldDB" id="A0A376C0V7"/>